<keyword evidence="4" id="KW-0479">Metal-binding</keyword>
<comment type="similarity">
    <text evidence="2">Belongs to the beta type-B retroviral polymerase family. HERV class-II K(HML-2) pol subfamily.</text>
</comment>
<feature type="domain" description="Reverse transcriptase" evidence="10">
    <location>
        <begin position="310"/>
        <end position="384"/>
    </location>
</feature>
<dbReference type="InterPro" id="IPR015324">
    <property type="entry name" value="Ribosomal_Rsm22-like"/>
</dbReference>
<keyword evidence="7" id="KW-0411">Iron-sulfur</keyword>
<evidence type="ECO:0000313" key="11">
    <source>
        <dbReference type="EMBL" id="KAI5608993.1"/>
    </source>
</evidence>
<gene>
    <name evidence="11" type="ORF">C0J50_5995</name>
</gene>
<dbReference type="AlphaFoldDB" id="A0AAD5A2Z9"/>
<dbReference type="Pfam" id="PF09243">
    <property type="entry name" value="Rsm22"/>
    <property type="match status" value="1"/>
</dbReference>
<dbReference type="PANTHER" id="PTHR13184">
    <property type="entry name" value="37S RIBOSOMAL PROTEIN S22"/>
    <property type="match status" value="1"/>
</dbReference>
<dbReference type="InterPro" id="IPR000477">
    <property type="entry name" value="RT_dom"/>
</dbReference>
<comment type="subcellular location">
    <subcellularLocation>
        <location evidence="1">Mitochondrion</location>
    </subcellularLocation>
</comment>
<comment type="function">
    <text evidence="9">Mitochondrial ribosome (mitoribosome) assembly factor. Binds at the interface of the head and body domains of the mitochondrial small ribosomal subunit (mt-SSU), occluding the mRNA channel and preventing compaction of the head domain towards the body. Probable inactive methyltransferase: retains the characteristic folding and ability to bind S-adenosyl-L-methionine, but it probably lost its methyltransferase activity.</text>
</comment>
<dbReference type="EMBL" id="MU579904">
    <property type="protein sequence ID" value="KAI5608993.1"/>
    <property type="molecule type" value="Genomic_DNA"/>
</dbReference>
<dbReference type="Proteomes" id="UP001205998">
    <property type="component" value="Unassembled WGS sequence"/>
</dbReference>
<evidence type="ECO:0000256" key="1">
    <source>
        <dbReference type="ARBA" id="ARBA00004173"/>
    </source>
</evidence>
<dbReference type="GO" id="GO:0005763">
    <property type="term" value="C:mitochondrial small ribosomal subunit"/>
    <property type="evidence" value="ECO:0007669"/>
    <property type="project" value="TreeGrafter"/>
</dbReference>
<evidence type="ECO:0000313" key="12">
    <source>
        <dbReference type="Proteomes" id="UP001205998"/>
    </source>
</evidence>
<dbReference type="GO" id="GO:0046872">
    <property type="term" value="F:metal ion binding"/>
    <property type="evidence" value="ECO:0007669"/>
    <property type="project" value="UniProtKB-KW"/>
</dbReference>
<dbReference type="InterPro" id="IPR043128">
    <property type="entry name" value="Rev_trsase/Diguanyl_cyclase"/>
</dbReference>
<keyword evidence="8" id="KW-0496">Mitochondrion</keyword>
<evidence type="ECO:0000256" key="5">
    <source>
        <dbReference type="ARBA" id="ARBA00022946"/>
    </source>
</evidence>
<dbReference type="InterPro" id="IPR043502">
    <property type="entry name" value="DNA/RNA_pol_sf"/>
</dbReference>
<dbReference type="GO" id="GO:0006412">
    <property type="term" value="P:translation"/>
    <property type="evidence" value="ECO:0007669"/>
    <property type="project" value="InterPro"/>
</dbReference>
<evidence type="ECO:0000259" key="10">
    <source>
        <dbReference type="Pfam" id="PF00078"/>
    </source>
</evidence>
<keyword evidence="12" id="KW-1185">Reference proteome</keyword>
<proteinExistence type="inferred from homology"/>
<reference evidence="11" key="1">
    <citation type="submission" date="2018-07" db="EMBL/GenBank/DDBJ databases">
        <title>Comparative genomics of catfishes provides insights into carnivory and benthic adaptation.</title>
        <authorList>
            <person name="Zhang Y."/>
            <person name="Wang D."/>
            <person name="Peng Z."/>
            <person name="Zheng S."/>
            <person name="Shao F."/>
            <person name="Tao W."/>
        </authorList>
    </citation>
    <scope>NUCLEOTIDE SEQUENCE</scope>
    <source>
        <strain evidence="11">Chongqing</strain>
    </source>
</reference>
<dbReference type="Pfam" id="PF00078">
    <property type="entry name" value="RVT_1"/>
    <property type="match status" value="1"/>
</dbReference>
<dbReference type="PANTHER" id="PTHR13184:SF5">
    <property type="entry name" value="METHYLTRANSFERASE-LIKE PROTEIN 17, MITOCHONDRIAL"/>
    <property type="match status" value="1"/>
</dbReference>
<protein>
    <recommendedName>
        <fullName evidence="3">ribonuclease H</fullName>
        <ecNumber evidence="3">3.1.26.4</ecNumber>
    </recommendedName>
</protein>
<evidence type="ECO:0000256" key="6">
    <source>
        <dbReference type="ARBA" id="ARBA00023004"/>
    </source>
</evidence>
<accession>A0AAD5A2Z9</accession>
<evidence type="ECO:0000256" key="8">
    <source>
        <dbReference type="ARBA" id="ARBA00023128"/>
    </source>
</evidence>
<keyword evidence="6" id="KW-0408">Iron</keyword>
<keyword evidence="5" id="KW-0809">Transit peptide</keyword>
<dbReference type="SUPFAM" id="SSF56672">
    <property type="entry name" value="DNA/RNA polymerases"/>
    <property type="match status" value="1"/>
</dbReference>
<dbReference type="SUPFAM" id="SSF57997">
    <property type="entry name" value="Tropomyosin"/>
    <property type="match status" value="1"/>
</dbReference>
<evidence type="ECO:0000256" key="3">
    <source>
        <dbReference type="ARBA" id="ARBA00012180"/>
    </source>
</evidence>
<dbReference type="GO" id="GO:0004523">
    <property type="term" value="F:RNA-DNA hybrid ribonuclease activity"/>
    <property type="evidence" value="ECO:0007669"/>
    <property type="project" value="UniProtKB-EC"/>
</dbReference>
<evidence type="ECO:0000256" key="2">
    <source>
        <dbReference type="ARBA" id="ARBA00010879"/>
    </source>
</evidence>
<evidence type="ECO:0000256" key="7">
    <source>
        <dbReference type="ARBA" id="ARBA00023014"/>
    </source>
</evidence>
<dbReference type="InterPro" id="IPR052571">
    <property type="entry name" value="Mt_RNA_Methyltransferase"/>
</dbReference>
<dbReference type="EC" id="3.1.26.4" evidence="3"/>
<dbReference type="GO" id="GO:0051536">
    <property type="term" value="F:iron-sulfur cluster binding"/>
    <property type="evidence" value="ECO:0007669"/>
    <property type="project" value="UniProtKB-KW"/>
</dbReference>
<sequence length="456" mass="52009">MERSWELGVGEWEFGVGERELGVGERELGVGERELGVGERELGVGERELGVGERELGVGERELGVSERELGVGERELGVGERELGVGERELGVSERELGVGERELGVGERELGVGEWELSESEMKDLSERAHKLTNFLWSRKRAVESRDLRERANKLEKKWKEKVEEQESNKNPASLDTRIRKKVLSELKRTTYHWTPLKYDADLALVYMLARAAHTHWGDSLKEYVCVDSSAAINSLAKRLLTGDSEGDEPLIKHVYFRQFLPVSPKVQSDLVLAAFSLSELPSQEEREETLQTLWRKTHSYLGRDRSALSPFLFAVVMDRLKDEVRQESPWTIMFVDDIVICGESSEQVEKILERWRYALERRGMKVSRSKTEFMCVNEREGSGGVRLQGEEVEKVEEFRTVTLYRSDSVTWCCRGRRFRSLKQCSGAESFLLSADERDMCSVPSAAPMHNSNN</sequence>
<keyword evidence="11" id="KW-0808">Transferase</keyword>
<organism evidence="11 12">
    <name type="scientific">Silurus asotus</name>
    <name type="common">Amur catfish</name>
    <name type="synonym">Parasilurus asotus</name>
    <dbReference type="NCBI Taxonomy" id="30991"/>
    <lineage>
        <taxon>Eukaryota</taxon>
        <taxon>Metazoa</taxon>
        <taxon>Chordata</taxon>
        <taxon>Craniata</taxon>
        <taxon>Vertebrata</taxon>
        <taxon>Euteleostomi</taxon>
        <taxon>Actinopterygii</taxon>
        <taxon>Neopterygii</taxon>
        <taxon>Teleostei</taxon>
        <taxon>Ostariophysi</taxon>
        <taxon>Siluriformes</taxon>
        <taxon>Siluridae</taxon>
        <taxon>Silurus</taxon>
    </lineage>
</organism>
<keyword evidence="11" id="KW-0489">Methyltransferase</keyword>
<dbReference type="Gene3D" id="3.30.70.270">
    <property type="match status" value="1"/>
</dbReference>
<comment type="caution">
    <text evidence="11">The sequence shown here is derived from an EMBL/GenBank/DDBJ whole genome shotgun (WGS) entry which is preliminary data.</text>
</comment>
<evidence type="ECO:0000256" key="4">
    <source>
        <dbReference type="ARBA" id="ARBA00022723"/>
    </source>
</evidence>
<evidence type="ECO:0000256" key="9">
    <source>
        <dbReference type="ARBA" id="ARBA00045681"/>
    </source>
</evidence>
<dbReference type="GO" id="GO:0008168">
    <property type="term" value="F:methyltransferase activity"/>
    <property type="evidence" value="ECO:0007669"/>
    <property type="project" value="UniProtKB-KW"/>
</dbReference>
<name>A0AAD5A2Z9_SILAS</name>
<dbReference type="GO" id="GO:0032259">
    <property type="term" value="P:methylation"/>
    <property type="evidence" value="ECO:0007669"/>
    <property type="project" value="UniProtKB-KW"/>
</dbReference>
<dbReference type="GO" id="GO:0003735">
    <property type="term" value="F:structural constituent of ribosome"/>
    <property type="evidence" value="ECO:0007669"/>
    <property type="project" value="TreeGrafter"/>
</dbReference>